<evidence type="ECO:0000313" key="4">
    <source>
        <dbReference type="Proteomes" id="UP000323502"/>
    </source>
</evidence>
<dbReference type="EMBL" id="FNBI01000008">
    <property type="protein sequence ID" value="SDF96692.1"/>
    <property type="molecule type" value="Genomic_DNA"/>
</dbReference>
<keyword evidence="1" id="KW-0812">Transmembrane</keyword>
<reference evidence="2 5" key="2">
    <citation type="submission" date="2019-12" db="EMBL/GenBank/DDBJ databases">
        <authorList>
            <person name="Zheng J."/>
        </authorList>
    </citation>
    <scope>NUCLEOTIDE SEQUENCE [LARGE SCALE GENOMIC DNA]</scope>
    <source>
        <strain evidence="2 5">DSM 27347</strain>
    </source>
</reference>
<feature type="transmembrane region" description="Helical" evidence="1">
    <location>
        <begin position="34"/>
        <end position="53"/>
    </location>
</feature>
<gene>
    <name evidence="2" type="ORF">GQR91_14875</name>
    <name evidence="3" type="ORF">SAMN05216557_10869</name>
</gene>
<dbReference type="RefSeq" id="WP_149683243.1">
    <property type="nucleotide sequence ID" value="NZ_JACIEY010000010.1"/>
</dbReference>
<dbReference type="Proteomes" id="UP000323502">
    <property type="component" value="Unassembled WGS sequence"/>
</dbReference>
<name>A0A1G7QDW5_9SPHN</name>
<accession>A0A1G7QDW5</accession>
<keyword evidence="4" id="KW-1185">Reference proteome</keyword>
<evidence type="ECO:0000313" key="2">
    <source>
        <dbReference type="EMBL" id="MWC44905.1"/>
    </source>
</evidence>
<evidence type="ECO:0000313" key="3">
    <source>
        <dbReference type="EMBL" id="SDF96692.1"/>
    </source>
</evidence>
<dbReference type="Proteomes" id="UP000436801">
    <property type="component" value="Unassembled WGS sequence"/>
</dbReference>
<protein>
    <submittedName>
        <fullName evidence="3">Uncharacterized protein</fullName>
    </submittedName>
</protein>
<evidence type="ECO:0000256" key="1">
    <source>
        <dbReference type="SAM" id="Phobius"/>
    </source>
</evidence>
<sequence length="67" mass="7435">MKRTIYTLAFVVLGVILGKFCQYGAVALLQPRMGFTTASAVGLAPFVMALIVLKSRYPRYFAFRSGR</sequence>
<keyword evidence="1" id="KW-0472">Membrane</keyword>
<reference evidence="3 4" key="1">
    <citation type="submission" date="2016-10" db="EMBL/GenBank/DDBJ databases">
        <authorList>
            <person name="Varghese N."/>
            <person name="Submissions S."/>
        </authorList>
    </citation>
    <scope>NUCLEOTIDE SEQUENCE [LARGE SCALE GENOMIC DNA]</scope>
    <source>
        <strain evidence="3 4">S7-754</strain>
    </source>
</reference>
<dbReference type="AlphaFoldDB" id="A0A1G7QDW5"/>
<evidence type="ECO:0000313" key="5">
    <source>
        <dbReference type="Proteomes" id="UP000436801"/>
    </source>
</evidence>
<proteinExistence type="predicted"/>
<organism evidence="3 4">
    <name type="scientific">Sphingomonas carotinifaciens</name>
    <dbReference type="NCBI Taxonomy" id="1166323"/>
    <lineage>
        <taxon>Bacteria</taxon>
        <taxon>Pseudomonadati</taxon>
        <taxon>Pseudomonadota</taxon>
        <taxon>Alphaproteobacteria</taxon>
        <taxon>Sphingomonadales</taxon>
        <taxon>Sphingomonadaceae</taxon>
        <taxon>Sphingomonas</taxon>
    </lineage>
</organism>
<dbReference type="EMBL" id="WSUT01000005">
    <property type="protein sequence ID" value="MWC44905.1"/>
    <property type="molecule type" value="Genomic_DNA"/>
</dbReference>
<keyword evidence="1" id="KW-1133">Transmembrane helix</keyword>